<dbReference type="KEGG" id="vg:65129114"/>
<keyword evidence="2" id="KW-1185">Reference proteome</keyword>
<protein>
    <submittedName>
        <fullName evidence="1">Uncharacterized protein</fullName>
    </submittedName>
</protein>
<accession>A0A7M1RWG7</accession>
<evidence type="ECO:0000313" key="1">
    <source>
        <dbReference type="EMBL" id="QOR58636.1"/>
    </source>
</evidence>
<dbReference type="GeneID" id="65129114"/>
<dbReference type="RefSeq" id="YP_010110794.1">
    <property type="nucleotide sequence ID" value="NC_055874.1"/>
</dbReference>
<organism evidence="1 2">
    <name type="scientific">uncultured phage cr3_1</name>
    <dbReference type="NCBI Taxonomy" id="2772065"/>
    <lineage>
        <taxon>Viruses</taxon>
        <taxon>Duplodnaviria</taxon>
        <taxon>Heunggongvirae</taxon>
        <taxon>Uroviricota</taxon>
        <taxon>Caudoviricetes</taxon>
        <taxon>Crassvirales</taxon>
        <taxon>Intestiviridae</taxon>
        <taxon>Crudevirinae</taxon>
        <taxon>Diorhovirus</taxon>
        <taxon>Diorhovirus intestinalis</taxon>
    </lineage>
</organism>
<dbReference type="Proteomes" id="UP000594037">
    <property type="component" value="Segment"/>
</dbReference>
<sequence length="179" mass="21473">MSDIVNIKNLDELDAEYVLICKDADDIFNDLKFNNKKEEDTCRMIIDFIEKTISKGVKDFKCMALPFVGNLRYNPIDKAMTAHYKELKLARQVMDKDEYKEYARGLYFYEENKIKAETIRKRVLDKIKKRNNKRYIRYCMTLGKAYADAFLYCMSIFEEVPFNFELQEKYDELTNRKHN</sequence>
<name>A0A7M1RWG7_9CAUD</name>
<reference evidence="1 2" key="1">
    <citation type="submission" date="2020-07" db="EMBL/GenBank/DDBJ databases">
        <title>Taxonomic proposal: Crassvirales, a new order of highly abundant and diverse bacterial viruses.</title>
        <authorList>
            <person name="Shkoporov A.N."/>
            <person name="Stockdale S.R."/>
            <person name="Guerin E."/>
            <person name="Ross R.P."/>
            <person name="Hill C."/>
        </authorList>
    </citation>
    <scope>NUCLEOTIDE SEQUENCE [LARGE SCALE GENOMIC DNA]</scope>
</reference>
<dbReference type="EMBL" id="MT774381">
    <property type="protein sequence ID" value="QOR58636.1"/>
    <property type="molecule type" value="Genomic_DNA"/>
</dbReference>
<proteinExistence type="predicted"/>
<evidence type="ECO:0000313" key="2">
    <source>
        <dbReference type="Proteomes" id="UP000594037"/>
    </source>
</evidence>